<evidence type="ECO:0000259" key="1">
    <source>
        <dbReference type="Pfam" id="PF01047"/>
    </source>
</evidence>
<name>A0A094WMM9_ALKAL</name>
<dbReference type="STRING" id="1218173.BALCAV_0206240"/>
<dbReference type="Gene3D" id="1.10.10.10">
    <property type="entry name" value="Winged helix-like DNA-binding domain superfamily/Winged helix DNA-binding domain"/>
    <property type="match status" value="1"/>
</dbReference>
<dbReference type="InterPro" id="IPR000835">
    <property type="entry name" value="HTH_MarR-typ"/>
</dbReference>
<reference evidence="3 5" key="2">
    <citation type="submission" date="2014-01" db="EMBL/GenBank/DDBJ databases">
        <title>Draft genome sequencing of Bacillus alcalophilus CGMCC 1.3604.</title>
        <authorList>
            <person name="Yang J."/>
            <person name="Diao L."/>
            <person name="Yang S."/>
        </authorList>
    </citation>
    <scope>NUCLEOTIDE SEQUENCE [LARGE SCALE GENOMIC DNA]</scope>
    <source>
        <strain evidence="3 5">CGMCC 1.3604</strain>
    </source>
</reference>
<sequence length="283" mass="32498">MGKNYIVANEDGERVYGAKIILPEQLEAIKHQKKKRAVIENSSALFVFTEMETIKGRLSKMKNKELGYFLLLQTYVDYNNMLKASPNAKLPMNNKEIAKKLNVTPRTVSTLIKKLVEKELLYKDTVVLYGKSHKAFFINPEYCFRTGVAGQYSKNKTDKVVKVFINSLQEAYEEGLQPADIGFVYKTIQLIHYETNLLVTNPNERELYLINTLTLDSLAQMMNMSLEETSRKLSHLQWNGMYIYAKTKVGKQLMIKANPFILYRKAGEPDIKLGAEFIVNKCN</sequence>
<keyword evidence="4" id="KW-1185">Reference proteome</keyword>
<evidence type="ECO:0000313" key="4">
    <source>
        <dbReference type="Proteomes" id="UP000002754"/>
    </source>
</evidence>
<dbReference type="InterPro" id="IPR036388">
    <property type="entry name" value="WH-like_DNA-bd_sf"/>
</dbReference>
<dbReference type="AlphaFoldDB" id="A0A094WMM9"/>
<dbReference type="eggNOG" id="ENOG5033D1T">
    <property type="taxonomic scope" value="Bacteria"/>
</dbReference>
<gene>
    <name evidence="3" type="ORF">AJ85_18580</name>
    <name evidence="2" type="ORF">BALCAV_0206240</name>
</gene>
<dbReference type="SUPFAM" id="SSF46785">
    <property type="entry name" value="Winged helix' DNA-binding domain"/>
    <property type="match status" value="1"/>
</dbReference>
<dbReference type="Proteomes" id="UP000297014">
    <property type="component" value="Unassembled WGS sequence"/>
</dbReference>
<dbReference type="EMBL" id="JALP01000248">
    <property type="protein sequence ID" value="THG89304.1"/>
    <property type="molecule type" value="Genomic_DNA"/>
</dbReference>
<dbReference type="Proteomes" id="UP000002754">
    <property type="component" value="Unassembled WGS sequence"/>
</dbReference>
<comment type="caution">
    <text evidence="2">The sequence shown here is derived from an EMBL/GenBank/DDBJ whole genome shotgun (WGS) entry which is preliminary data.</text>
</comment>
<reference evidence="2 4" key="1">
    <citation type="journal article" date="2014" name="Genome Announc.">
        <title>Draft Genome Sequence of Bacillus alcalophilus AV1934, a Classic Alkaliphile Isolated from Human Feces in 1934.</title>
        <authorList>
            <person name="Attie O."/>
            <person name="Jayaprakash A."/>
            <person name="Shah H."/>
            <person name="Paulsen I.T."/>
            <person name="Morino M."/>
            <person name="Takahashi Y."/>
            <person name="Narumi I."/>
            <person name="Sachidanandam R."/>
            <person name="Satoh K."/>
            <person name="Ito M."/>
            <person name="Krulwich T.A."/>
        </authorList>
    </citation>
    <scope>NUCLEOTIDE SEQUENCE [LARGE SCALE GENOMIC DNA]</scope>
    <source>
        <strain evidence="2 4">AV1934</strain>
    </source>
</reference>
<evidence type="ECO:0000313" key="2">
    <source>
        <dbReference type="EMBL" id="KGA98121.1"/>
    </source>
</evidence>
<dbReference type="RefSeq" id="WP_003324283.1">
    <property type="nucleotide sequence ID" value="NZ_ALPT02000015.1"/>
</dbReference>
<dbReference type="Pfam" id="PF01047">
    <property type="entry name" value="MarR"/>
    <property type="match status" value="1"/>
</dbReference>
<organism evidence="2 4">
    <name type="scientific">Alkalihalobacillus alcalophilus ATCC 27647 = CGMCC 1.3604</name>
    <dbReference type="NCBI Taxonomy" id="1218173"/>
    <lineage>
        <taxon>Bacteria</taxon>
        <taxon>Bacillati</taxon>
        <taxon>Bacillota</taxon>
        <taxon>Bacilli</taxon>
        <taxon>Bacillales</taxon>
        <taxon>Bacillaceae</taxon>
        <taxon>Alkalihalobacillus</taxon>
    </lineage>
</organism>
<evidence type="ECO:0000313" key="3">
    <source>
        <dbReference type="EMBL" id="THG89304.1"/>
    </source>
</evidence>
<dbReference type="InterPro" id="IPR036390">
    <property type="entry name" value="WH_DNA-bd_sf"/>
</dbReference>
<dbReference type="GO" id="GO:0003700">
    <property type="term" value="F:DNA-binding transcription factor activity"/>
    <property type="evidence" value="ECO:0007669"/>
    <property type="project" value="InterPro"/>
</dbReference>
<accession>A0A094WMM9</accession>
<evidence type="ECO:0000313" key="5">
    <source>
        <dbReference type="Proteomes" id="UP000297014"/>
    </source>
</evidence>
<feature type="domain" description="HTH marR-type" evidence="1">
    <location>
        <begin position="91"/>
        <end position="123"/>
    </location>
</feature>
<proteinExistence type="predicted"/>
<dbReference type="OrthoDB" id="2564399at2"/>
<dbReference type="EMBL" id="ALPT02000015">
    <property type="protein sequence ID" value="KGA98121.1"/>
    <property type="molecule type" value="Genomic_DNA"/>
</dbReference>
<protein>
    <recommendedName>
        <fullName evidence="1">HTH marR-type domain-containing protein</fullName>
    </recommendedName>
</protein>